<evidence type="ECO:0000313" key="2">
    <source>
        <dbReference type="Proteomes" id="UP000663419"/>
    </source>
</evidence>
<proteinExistence type="predicted"/>
<accession>A0A8A1LAW9</accession>
<organism evidence="1 2">
    <name type="scientific">Ajellomyces capsulatus (strain H88)</name>
    <name type="common">Darling's disease fungus</name>
    <name type="synonym">Histoplasma capsulatum</name>
    <dbReference type="NCBI Taxonomy" id="544711"/>
    <lineage>
        <taxon>Eukaryota</taxon>
        <taxon>Fungi</taxon>
        <taxon>Dikarya</taxon>
        <taxon>Ascomycota</taxon>
        <taxon>Pezizomycotina</taxon>
        <taxon>Eurotiomycetes</taxon>
        <taxon>Eurotiomycetidae</taxon>
        <taxon>Onygenales</taxon>
        <taxon>Ajellomycetaceae</taxon>
        <taxon>Histoplasma</taxon>
    </lineage>
</organism>
<dbReference type="VEuPathDB" id="FungiDB:I7I53_09982"/>
<sequence length="68" mass="7770">MGRHFISFKVIYCHPRCGVIYTGLKKSPSHSRPPTLIRGTTPSLRCFVQWFSHGIPQMRAMAGNLKIR</sequence>
<dbReference type="Proteomes" id="UP000663419">
    <property type="component" value="Chromosome 1"/>
</dbReference>
<name>A0A8A1LAW9_AJEC8</name>
<gene>
    <name evidence="1" type="ORF">I7I53_09982</name>
</gene>
<dbReference type="AlphaFoldDB" id="A0A8A1LAW9"/>
<evidence type="ECO:0000313" key="1">
    <source>
        <dbReference type="EMBL" id="QSS49584.1"/>
    </source>
</evidence>
<reference evidence="1" key="1">
    <citation type="submission" date="2021-01" db="EMBL/GenBank/DDBJ databases">
        <title>Chromosome-level genome assembly of a human fungal pathogen reveals clustering of transcriptionally co-regulated genes.</title>
        <authorList>
            <person name="Voorhies M."/>
            <person name="Cohen S."/>
            <person name="Shea T.P."/>
            <person name="Petrus S."/>
            <person name="Munoz J.F."/>
            <person name="Poplawski S."/>
            <person name="Goldman W.E."/>
            <person name="Michael T."/>
            <person name="Cuomo C.A."/>
            <person name="Sil A."/>
            <person name="Beyhan S."/>
        </authorList>
    </citation>
    <scope>NUCLEOTIDE SEQUENCE</scope>
    <source>
        <strain evidence="1">H88</strain>
    </source>
</reference>
<protein>
    <submittedName>
        <fullName evidence="1">Uncharacterized protein</fullName>
    </submittedName>
</protein>
<dbReference type="EMBL" id="CP069102">
    <property type="protein sequence ID" value="QSS49584.1"/>
    <property type="molecule type" value="Genomic_DNA"/>
</dbReference>